<dbReference type="Pfam" id="PF19086">
    <property type="entry name" value="Terpene_syn_C_2"/>
    <property type="match status" value="1"/>
</dbReference>
<dbReference type="InterPro" id="IPR008949">
    <property type="entry name" value="Isoprenoid_synthase_dom_sf"/>
</dbReference>
<accession>A0ABT3IPJ5</accession>
<proteinExistence type="inferred from homology"/>
<dbReference type="InterPro" id="IPR034686">
    <property type="entry name" value="Terpene_cyclase-like_2"/>
</dbReference>
<keyword evidence="1" id="KW-0456">Lyase</keyword>
<dbReference type="RefSeq" id="WP_264732711.1">
    <property type="nucleotide sequence ID" value="NZ_JAPDNR010000001.1"/>
</dbReference>
<dbReference type="EC" id="4.2.3.-" evidence="1"/>
<keyword evidence="1" id="KW-0460">Magnesium</keyword>
<dbReference type="EMBL" id="JAPDNS010000002">
    <property type="protein sequence ID" value="MCW3485894.1"/>
    <property type="molecule type" value="Genomic_DNA"/>
</dbReference>
<evidence type="ECO:0000313" key="2">
    <source>
        <dbReference type="EMBL" id="MCW3485894.1"/>
    </source>
</evidence>
<comment type="cofactor">
    <cofactor evidence="1">
        <name>Mg(2+)</name>
        <dbReference type="ChEBI" id="CHEBI:18420"/>
    </cofactor>
</comment>
<comment type="similarity">
    <text evidence="1">Belongs to the terpene synthase family.</text>
</comment>
<dbReference type="PANTHER" id="PTHR35201">
    <property type="entry name" value="TERPENE SYNTHASE"/>
    <property type="match status" value="1"/>
</dbReference>
<evidence type="ECO:0000313" key="3">
    <source>
        <dbReference type="Proteomes" id="UP001207742"/>
    </source>
</evidence>
<dbReference type="SUPFAM" id="SSF48576">
    <property type="entry name" value="Terpenoid synthases"/>
    <property type="match status" value="1"/>
</dbReference>
<protein>
    <recommendedName>
        <fullName evidence="1">Terpene synthase</fullName>
        <ecNumber evidence="1">4.2.3.-</ecNumber>
    </recommendedName>
</protein>
<dbReference type="SFLD" id="SFLDG01020">
    <property type="entry name" value="Terpene_Cyclase_Like_2"/>
    <property type="match status" value="1"/>
</dbReference>
<organism evidence="2 3">
    <name type="scientific">Chitinophaga nivalis</name>
    <dbReference type="NCBI Taxonomy" id="2991709"/>
    <lineage>
        <taxon>Bacteria</taxon>
        <taxon>Pseudomonadati</taxon>
        <taxon>Bacteroidota</taxon>
        <taxon>Chitinophagia</taxon>
        <taxon>Chitinophagales</taxon>
        <taxon>Chitinophagaceae</taxon>
        <taxon>Chitinophaga</taxon>
    </lineage>
</organism>
<name>A0ABT3IPJ5_9BACT</name>
<dbReference type="Gene3D" id="1.10.600.10">
    <property type="entry name" value="Farnesyl Diphosphate Synthase"/>
    <property type="match status" value="1"/>
</dbReference>
<keyword evidence="3" id="KW-1185">Reference proteome</keyword>
<sequence length="320" mass="37061">MDHISSLGHTFYRFPHLVSPYAEELDRQMKFLYDSVSSLDVNLRNKLKQGKFGFAVAYLYPTATLEQLSAFVKIMGFFFIHDDESLVSEDFSGQKEVIRRYSNALLGEVSEEEADEVAMLLLQAHKEFVQNGVDPIWMKRFALSMTQYMEADERENIYRLAGKGIGISEYLAIRSFSVGVRPCFDYTSMISSLQVPDDIYYDEVMIQLRNLSSDMVVLINDLASYPKEAAEKDEMNIVLLTCRSKGVSVENARKEVIAMHNTLFDKYMKIRKEFVWRFNHVPDVNRLLKGMEEVVLGNLLWSFLDSDRYHYPPGEEAPRW</sequence>
<gene>
    <name evidence="2" type="ORF">OL497_18460</name>
</gene>
<reference evidence="2 3" key="1">
    <citation type="submission" date="2022-10" db="EMBL/GenBank/DDBJ databases">
        <title>Chitinophaga nivalis PC15 sp. nov., isolated from Pyeongchang county, South Korea.</title>
        <authorList>
            <person name="Trinh H.N."/>
        </authorList>
    </citation>
    <scope>NUCLEOTIDE SEQUENCE [LARGE SCALE GENOMIC DNA]</scope>
    <source>
        <strain evidence="2 3">PC14</strain>
    </source>
</reference>
<evidence type="ECO:0000256" key="1">
    <source>
        <dbReference type="RuleBase" id="RU366034"/>
    </source>
</evidence>
<comment type="caution">
    <text evidence="2">The sequence shown here is derived from an EMBL/GenBank/DDBJ whole genome shotgun (WGS) entry which is preliminary data.</text>
</comment>
<dbReference type="PANTHER" id="PTHR35201:SF4">
    <property type="entry name" value="BETA-PINACENE SYNTHASE-RELATED"/>
    <property type="match status" value="1"/>
</dbReference>
<keyword evidence="1" id="KW-0479">Metal-binding</keyword>
<dbReference type="Proteomes" id="UP001207742">
    <property type="component" value="Unassembled WGS sequence"/>
</dbReference>
<dbReference type="SFLD" id="SFLDS00005">
    <property type="entry name" value="Isoprenoid_Synthase_Type_I"/>
    <property type="match status" value="1"/>
</dbReference>